<accession>A0AA39P0D3</accession>
<feature type="transmembrane region" description="Helical" evidence="1">
    <location>
        <begin position="69"/>
        <end position="87"/>
    </location>
</feature>
<evidence type="ECO:0000256" key="1">
    <source>
        <dbReference type="SAM" id="Phobius"/>
    </source>
</evidence>
<comment type="caution">
    <text evidence="2">The sequence shown here is derived from an EMBL/GenBank/DDBJ whole genome shotgun (WGS) entry which is preliminary data.</text>
</comment>
<keyword evidence="1" id="KW-1133">Transmembrane helix</keyword>
<keyword evidence="3" id="KW-1185">Reference proteome</keyword>
<organism evidence="2 3">
    <name type="scientific">Armillaria novae-zelandiae</name>
    <dbReference type="NCBI Taxonomy" id="153914"/>
    <lineage>
        <taxon>Eukaryota</taxon>
        <taxon>Fungi</taxon>
        <taxon>Dikarya</taxon>
        <taxon>Basidiomycota</taxon>
        <taxon>Agaricomycotina</taxon>
        <taxon>Agaricomycetes</taxon>
        <taxon>Agaricomycetidae</taxon>
        <taxon>Agaricales</taxon>
        <taxon>Marasmiineae</taxon>
        <taxon>Physalacriaceae</taxon>
        <taxon>Armillaria</taxon>
    </lineage>
</organism>
<gene>
    <name evidence="2" type="ORF">IW261DRAFT_1422527</name>
</gene>
<keyword evidence="1" id="KW-0812">Transmembrane</keyword>
<proteinExistence type="predicted"/>
<sequence length="141" mass="15940">MSIFAPNRTVMEVRAQEVVIRYKSRQSYGACRATRRSTRFQSVHVPESPLKLIQNTKDFCQQQTSPQHLVANFPVVVMVVLVLLVGLDFEGPEGSGLGYAKRDPREDLVDQEFKSRTYKKDKNGHIHMQARSSRVTAACSS</sequence>
<reference evidence="2" key="1">
    <citation type="submission" date="2023-06" db="EMBL/GenBank/DDBJ databases">
        <authorList>
            <consortium name="Lawrence Berkeley National Laboratory"/>
            <person name="Ahrendt S."/>
            <person name="Sahu N."/>
            <person name="Indic B."/>
            <person name="Wong-Bajracharya J."/>
            <person name="Merenyi Z."/>
            <person name="Ke H.-M."/>
            <person name="Monk M."/>
            <person name="Kocsube S."/>
            <person name="Drula E."/>
            <person name="Lipzen A."/>
            <person name="Balint B."/>
            <person name="Henrissat B."/>
            <person name="Andreopoulos B."/>
            <person name="Martin F.M."/>
            <person name="Harder C.B."/>
            <person name="Rigling D."/>
            <person name="Ford K.L."/>
            <person name="Foster G.D."/>
            <person name="Pangilinan J."/>
            <person name="Papanicolaou A."/>
            <person name="Barry K."/>
            <person name="LaButti K."/>
            <person name="Viragh M."/>
            <person name="Koriabine M."/>
            <person name="Yan M."/>
            <person name="Riley R."/>
            <person name="Champramary S."/>
            <person name="Plett K.L."/>
            <person name="Tsai I.J."/>
            <person name="Slot J."/>
            <person name="Sipos G."/>
            <person name="Plett J."/>
            <person name="Nagy L.G."/>
            <person name="Grigoriev I.V."/>
        </authorList>
    </citation>
    <scope>NUCLEOTIDE SEQUENCE</scope>
    <source>
        <strain evidence="2">ICMP 16352</strain>
    </source>
</reference>
<protein>
    <submittedName>
        <fullName evidence="2">Uncharacterized protein</fullName>
    </submittedName>
</protein>
<evidence type="ECO:0000313" key="2">
    <source>
        <dbReference type="EMBL" id="KAK0475207.1"/>
    </source>
</evidence>
<dbReference type="AlphaFoldDB" id="A0AA39P0D3"/>
<name>A0AA39P0D3_9AGAR</name>
<dbReference type="Proteomes" id="UP001175227">
    <property type="component" value="Unassembled WGS sequence"/>
</dbReference>
<evidence type="ECO:0000313" key="3">
    <source>
        <dbReference type="Proteomes" id="UP001175227"/>
    </source>
</evidence>
<dbReference type="EMBL" id="JAUEPR010000024">
    <property type="protein sequence ID" value="KAK0475207.1"/>
    <property type="molecule type" value="Genomic_DNA"/>
</dbReference>
<keyword evidence="1" id="KW-0472">Membrane</keyword>